<dbReference type="InterPro" id="IPR036144">
    <property type="entry name" value="RibA-like_sf"/>
</dbReference>
<dbReference type="AlphaFoldDB" id="A0A423Q2D3"/>
<dbReference type="Gene3D" id="3.40.50.10990">
    <property type="entry name" value="GTP cyclohydrolase II"/>
    <property type="match status" value="1"/>
</dbReference>
<dbReference type="InterPro" id="IPR032677">
    <property type="entry name" value="GTP_cyclohydro_II"/>
</dbReference>
<gene>
    <name evidence="11" type="primary">ribA</name>
    <name evidence="13" type="ORF">SAJA_00900</name>
</gene>
<dbReference type="GO" id="GO:0009231">
    <property type="term" value="P:riboflavin biosynthetic process"/>
    <property type="evidence" value="ECO:0007669"/>
    <property type="project" value="UniProtKB-UniRule"/>
</dbReference>
<dbReference type="FunCoup" id="A0A423Q2D3">
    <property type="interactions" value="142"/>
</dbReference>
<comment type="caution">
    <text evidence="13">The sequence shown here is derived from an EMBL/GenBank/DDBJ whole genome shotgun (WGS) entry which is preliminary data.</text>
</comment>
<dbReference type="SUPFAM" id="SSF142695">
    <property type="entry name" value="RibA-like"/>
    <property type="match status" value="1"/>
</dbReference>
<feature type="active site" description="Proton acceptor" evidence="11">
    <location>
        <position position="291"/>
    </location>
</feature>
<protein>
    <recommendedName>
        <fullName evidence="11">GTP cyclohydrolase-2</fullName>
        <ecNumber evidence="11">3.5.4.25</ecNumber>
    </recommendedName>
    <alternativeName>
        <fullName evidence="11">GTP cyclohydrolase II</fullName>
    </alternativeName>
</protein>
<feature type="binding site" evidence="11">
    <location>
        <position position="219"/>
    </location>
    <ligand>
        <name>Zn(2+)</name>
        <dbReference type="ChEBI" id="CHEBI:29105"/>
        <note>catalytic</note>
    </ligand>
</feature>
<evidence type="ECO:0000313" key="13">
    <source>
        <dbReference type="EMBL" id="ROO32822.1"/>
    </source>
</evidence>
<keyword evidence="3 11" id="KW-0686">Riboflavin biosynthesis</keyword>
<comment type="cofactor">
    <cofactor evidence="11">
        <name>Zn(2+)</name>
        <dbReference type="ChEBI" id="CHEBI:29105"/>
    </cofactor>
    <text evidence="11">Binds 1 zinc ion per subunit.</text>
</comment>
<evidence type="ECO:0000256" key="4">
    <source>
        <dbReference type="ARBA" id="ARBA00022723"/>
    </source>
</evidence>
<dbReference type="FunFam" id="3.40.50.10990:FF:000001">
    <property type="entry name" value="Riboflavin biosynthesis protein RibBA"/>
    <property type="match status" value="1"/>
</dbReference>
<keyword evidence="6 11" id="KW-0378">Hydrolase</keyword>
<dbReference type="GO" id="GO:0005829">
    <property type="term" value="C:cytosol"/>
    <property type="evidence" value="ECO:0007669"/>
    <property type="project" value="TreeGrafter"/>
</dbReference>
<dbReference type="GO" id="GO:0008270">
    <property type="term" value="F:zinc ion binding"/>
    <property type="evidence" value="ECO:0007669"/>
    <property type="project" value="UniProtKB-UniRule"/>
</dbReference>
<evidence type="ECO:0000256" key="7">
    <source>
        <dbReference type="ARBA" id="ARBA00022833"/>
    </source>
</evidence>
<dbReference type="InterPro" id="IPR000926">
    <property type="entry name" value="RibA"/>
</dbReference>
<evidence type="ECO:0000259" key="12">
    <source>
        <dbReference type="Pfam" id="PF00925"/>
    </source>
</evidence>
<comment type="similarity">
    <text evidence="2">In the N-terminal section; belongs to the DHBP synthase family.</text>
</comment>
<dbReference type="PANTHER" id="PTHR21327:SF18">
    <property type="entry name" value="3,4-DIHYDROXY-2-BUTANONE 4-PHOSPHATE SYNTHASE"/>
    <property type="match status" value="1"/>
</dbReference>
<evidence type="ECO:0000256" key="6">
    <source>
        <dbReference type="ARBA" id="ARBA00022801"/>
    </source>
</evidence>
<evidence type="ECO:0000256" key="2">
    <source>
        <dbReference type="ARBA" id="ARBA00005520"/>
    </source>
</evidence>
<dbReference type="UniPathway" id="UPA00275">
    <property type="reaction ID" value="UER00400"/>
</dbReference>
<feature type="binding site" evidence="11">
    <location>
        <position position="279"/>
    </location>
    <ligand>
        <name>GTP</name>
        <dbReference type="ChEBI" id="CHEBI:37565"/>
    </ligand>
</feature>
<keyword evidence="5 11" id="KW-0547">Nucleotide-binding</keyword>
<evidence type="ECO:0000256" key="3">
    <source>
        <dbReference type="ARBA" id="ARBA00022619"/>
    </source>
</evidence>
<feature type="binding site" evidence="11">
    <location>
        <begin position="257"/>
        <end position="259"/>
    </location>
    <ligand>
        <name>GTP</name>
        <dbReference type="ChEBI" id="CHEBI:37565"/>
    </ligand>
</feature>
<feature type="binding site" evidence="11">
    <location>
        <begin position="214"/>
        <end position="218"/>
    </location>
    <ligand>
        <name>GTP</name>
        <dbReference type="ChEBI" id="CHEBI:37565"/>
    </ligand>
</feature>
<keyword evidence="4 11" id="KW-0479">Metal-binding</keyword>
<dbReference type="OrthoDB" id="9793111at2"/>
<evidence type="ECO:0000256" key="5">
    <source>
        <dbReference type="ARBA" id="ARBA00022741"/>
    </source>
</evidence>
<dbReference type="EMBL" id="AYKG01000001">
    <property type="protein sequence ID" value="ROO32822.1"/>
    <property type="molecule type" value="Genomic_DNA"/>
</dbReference>
<feature type="binding site" evidence="11">
    <location>
        <position position="230"/>
    </location>
    <ligand>
        <name>Zn(2+)</name>
        <dbReference type="ChEBI" id="CHEBI:29105"/>
        <note>catalytic</note>
    </ligand>
</feature>
<accession>A0A423Q2D3</accession>
<dbReference type="EC" id="3.5.4.25" evidence="11"/>
<dbReference type="Proteomes" id="UP000285310">
    <property type="component" value="Unassembled WGS sequence"/>
</dbReference>
<proteinExistence type="inferred from homology"/>
<keyword evidence="8 11" id="KW-0342">GTP-binding</keyword>
<feature type="active site" description="Nucleophile" evidence="11">
    <location>
        <position position="293"/>
    </location>
</feature>
<evidence type="ECO:0000256" key="11">
    <source>
        <dbReference type="HAMAP-Rule" id="MF_00179"/>
    </source>
</evidence>
<dbReference type="Pfam" id="PF00925">
    <property type="entry name" value="GTP_cyclohydro2"/>
    <property type="match status" value="1"/>
</dbReference>
<sequence>MHHVERAIFDLRRGVPVLIESDEGNRLVAPVEGLDSTLLAKLFDGAAEAPRLVLTDHRLARLGHTQRDTAGALVLDATRDSREAIIELACAPSATLDQARPLEPLSAGDAAGLHLMRRSLLVPAAVVAAPSERMADELRRRVTVNDILAVTAADVALHYDAVPSLLRRVSEADVPLETAERSRFVVFREPDGLREHIAILIGDDMQWADPVPVRLHSACLTGDLFGSLRCDCGPQLRASVAAIAERGGGVLLYLAQEGRGIGLANKMRAYQMQDEGLDTVDADQVLGFGKDERDYTVAREMLAQLAVEHIDLLTNNPAKLDAMNQKPIDVAGRSSVFGPLTDQNRRYLATKATRAGHWLDAILAEPDDVPVSK</sequence>
<organism evidence="13 14">
    <name type="scientific">Salinisphaera japonica YTM-1</name>
    <dbReference type="NCBI Taxonomy" id="1209778"/>
    <lineage>
        <taxon>Bacteria</taxon>
        <taxon>Pseudomonadati</taxon>
        <taxon>Pseudomonadota</taxon>
        <taxon>Gammaproteobacteria</taxon>
        <taxon>Salinisphaerales</taxon>
        <taxon>Salinisphaeraceae</taxon>
        <taxon>Salinisphaera</taxon>
    </lineage>
</organism>
<evidence type="ECO:0000256" key="1">
    <source>
        <dbReference type="ARBA" id="ARBA00004853"/>
    </source>
</evidence>
<comment type="similarity">
    <text evidence="11">Belongs to the GTP cyclohydrolase II family.</text>
</comment>
<dbReference type="CDD" id="cd00641">
    <property type="entry name" value="GTP_cyclohydro2"/>
    <property type="match status" value="1"/>
</dbReference>
<keyword evidence="14" id="KW-1185">Reference proteome</keyword>
<evidence type="ECO:0000256" key="10">
    <source>
        <dbReference type="ARBA" id="ARBA00049295"/>
    </source>
</evidence>
<dbReference type="PANTHER" id="PTHR21327">
    <property type="entry name" value="GTP CYCLOHYDROLASE II-RELATED"/>
    <property type="match status" value="1"/>
</dbReference>
<keyword evidence="7 11" id="KW-0862">Zinc</keyword>
<dbReference type="NCBIfam" id="NF001591">
    <property type="entry name" value="PRK00393.1"/>
    <property type="match status" value="1"/>
</dbReference>
<evidence type="ECO:0000256" key="8">
    <source>
        <dbReference type="ARBA" id="ARBA00023134"/>
    </source>
</evidence>
<feature type="domain" description="GTP cyclohydrolase II" evidence="12">
    <location>
        <begin position="168"/>
        <end position="333"/>
    </location>
</feature>
<evidence type="ECO:0000313" key="14">
    <source>
        <dbReference type="Proteomes" id="UP000285310"/>
    </source>
</evidence>
<evidence type="ECO:0000256" key="9">
    <source>
        <dbReference type="ARBA" id="ARBA00043932"/>
    </source>
</evidence>
<feature type="binding site" evidence="11">
    <location>
        <position position="235"/>
    </location>
    <ligand>
        <name>GTP</name>
        <dbReference type="ChEBI" id="CHEBI:37565"/>
    </ligand>
</feature>
<dbReference type="GO" id="GO:0003935">
    <property type="term" value="F:GTP cyclohydrolase II activity"/>
    <property type="evidence" value="ECO:0007669"/>
    <property type="project" value="UniProtKB-UniRule"/>
</dbReference>
<comment type="pathway">
    <text evidence="1 11">Cofactor biosynthesis; riboflavin biosynthesis; 5-amino-6-(D-ribitylamino)uracil from GTP: step 1/4.</text>
</comment>
<dbReference type="HAMAP" id="MF_00179">
    <property type="entry name" value="RibA"/>
    <property type="match status" value="1"/>
</dbReference>
<feature type="binding site" evidence="11">
    <location>
        <position position="319"/>
    </location>
    <ligand>
        <name>GTP</name>
        <dbReference type="ChEBI" id="CHEBI:37565"/>
    </ligand>
</feature>
<dbReference type="GO" id="GO:0005525">
    <property type="term" value="F:GTP binding"/>
    <property type="evidence" value="ECO:0007669"/>
    <property type="project" value="UniProtKB-KW"/>
</dbReference>
<comment type="function">
    <text evidence="9 11">Catalyzes the conversion of GTP to 2,5-diamino-6-ribosylamino-4(3H)-pyrimidinone 5'-phosphate (DARP), formate and pyrophosphate.</text>
</comment>
<feature type="binding site" evidence="11">
    <location>
        <position position="314"/>
    </location>
    <ligand>
        <name>GTP</name>
        <dbReference type="ChEBI" id="CHEBI:37565"/>
    </ligand>
</feature>
<dbReference type="RefSeq" id="WP_123656756.1">
    <property type="nucleotide sequence ID" value="NZ_AYKG01000001.1"/>
</dbReference>
<dbReference type="InParanoid" id="A0A423Q2D3"/>
<feature type="binding site" evidence="11">
    <location>
        <position position="232"/>
    </location>
    <ligand>
        <name>Zn(2+)</name>
        <dbReference type="ChEBI" id="CHEBI:29105"/>
        <note>catalytic</note>
    </ligand>
</feature>
<name>A0A423Q2D3_9GAMM</name>
<comment type="catalytic activity">
    <reaction evidence="10 11">
        <text>GTP + 4 H2O = 2,5-diamino-6-hydroxy-4-(5-phosphoribosylamino)-pyrimidine + formate + 2 phosphate + 3 H(+)</text>
        <dbReference type="Rhea" id="RHEA:23704"/>
        <dbReference type="ChEBI" id="CHEBI:15377"/>
        <dbReference type="ChEBI" id="CHEBI:15378"/>
        <dbReference type="ChEBI" id="CHEBI:15740"/>
        <dbReference type="ChEBI" id="CHEBI:37565"/>
        <dbReference type="ChEBI" id="CHEBI:43474"/>
        <dbReference type="ChEBI" id="CHEBI:58614"/>
        <dbReference type="EC" id="3.5.4.25"/>
    </reaction>
</comment>
<reference evidence="13 14" key="1">
    <citation type="submission" date="2013-10" db="EMBL/GenBank/DDBJ databases">
        <title>Salinisphaera japonica YTM-1 Genome Sequencing.</title>
        <authorList>
            <person name="Lai Q."/>
            <person name="Li C."/>
            <person name="Shao Z."/>
        </authorList>
    </citation>
    <scope>NUCLEOTIDE SEQUENCE [LARGE SCALE GENOMIC DNA]</scope>
    <source>
        <strain evidence="13 14">YTM-1</strain>
    </source>
</reference>